<dbReference type="PANTHER" id="PTHR34989">
    <property type="entry name" value="PROTEIN HDED"/>
    <property type="match status" value="1"/>
</dbReference>
<proteinExistence type="predicted"/>
<organism evidence="2 3">
    <name type="scientific">Falsochrobactrum ovis</name>
    <dbReference type="NCBI Taxonomy" id="1293442"/>
    <lineage>
        <taxon>Bacteria</taxon>
        <taxon>Pseudomonadati</taxon>
        <taxon>Pseudomonadota</taxon>
        <taxon>Alphaproteobacteria</taxon>
        <taxon>Hyphomicrobiales</taxon>
        <taxon>Brucellaceae</taxon>
        <taxon>Falsochrobactrum</taxon>
    </lineage>
</organism>
<dbReference type="Pfam" id="PF03729">
    <property type="entry name" value="DUF308"/>
    <property type="match status" value="1"/>
</dbReference>
<reference evidence="2 3" key="1">
    <citation type="submission" date="2018-06" db="EMBL/GenBank/DDBJ databases">
        <title>Genomic Encyclopedia of Type Strains, Phase IV (KMG-IV): sequencing the most valuable type-strain genomes for metagenomic binning, comparative biology and taxonomic classification.</title>
        <authorList>
            <person name="Goeker M."/>
        </authorList>
    </citation>
    <scope>NUCLEOTIDE SEQUENCE [LARGE SCALE GENOMIC DNA]</scope>
    <source>
        <strain evidence="2 3">DSM 26720</strain>
    </source>
</reference>
<dbReference type="RefSeq" id="WP_111575463.1">
    <property type="nucleotide sequence ID" value="NZ_JBHEEY010000007.1"/>
</dbReference>
<gene>
    <name evidence="2" type="ORF">C7374_10716</name>
</gene>
<dbReference type="Proteomes" id="UP000249453">
    <property type="component" value="Unassembled WGS sequence"/>
</dbReference>
<dbReference type="EMBL" id="QLMK01000007">
    <property type="protein sequence ID" value="RAK28116.1"/>
    <property type="molecule type" value="Genomic_DNA"/>
</dbReference>
<feature type="transmembrane region" description="Helical" evidence="1">
    <location>
        <begin position="160"/>
        <end position="184"/>
    </location>
</feature>
<dbReference type="InterPro" id="IPR005325">
    <property type="entry name" value="DUF308_memb"/>
</dbReference>
<evidence type="ECO:0000313" key="3">
    <source>
        <dbReference type="Proteomes" id="UP000249453"/>
    </source>
</evidence>
<dbReference type="GO" id="GO:0005886">
    <property type="term" value="C:plasma membrane"/>
    <property type="evidence" value="ECO:0007669"/>
    <property type="project" value="TreeGrafter"/>
</dbReference>
<keyword evidence="1" id="KW-1133">Transmembrane helix</keyword>
<keyword evidence="3" id="KW-1185">Reference proteome</keyword>
<keyword evidence="1" id="KW-0812">Transmembrane</keyword>
<feature type="transmembrane region" description="Helical" evidence="1">
    <location>
        <begin position="21"/>
        <end position="44"/>
    </location>
</feature>
<feature type="transmembrane region" description="Helical" evidence="1">
    <location>
        <begin position="102"/>
        <end position="123"/>
    </location>
</feature>
<dbReference type="OrthoDB" id="9815400at2"/>
<evidence type="ECO:0000256" key="1">
    <source>
        <dbReference type="SAM" id="Phobius"/>
    </source>
</evidence>
<dbReference type="PANTHER" id="PTHR34989:SF1">
    <property type="entry name" value="PROTEIN HDED"/>
    <property type="match status" value="1"/>
</dbReference>
<feature type="transmembrane region" description="Helical" evidence="1">
    <location>
        <begin position="77"/>
        <end position="96"/>
    </location>
</feature>
<name>A0A364JUG3_9HYPH</name>
<sequence length="189" mass="20066">MATAHSDLNQSELPSQLASKWGWFVALGVALLILGGIAFGNLLAATVVSVYYVGLMMLFAGVAEIIHAFSVKAWSTFFFWLLSGLLYAAAGIIAFVNPILAAGVLTLFLAAALVGSGIFRIWLGFKSKPAAGWGWIIATGVITTLAGLVVAFHWPVDSLFILGLFLAIDLIFQGWAFIAFGLGAKRLKS</sequence>
<feature type="transmembrane region" description="Helical" evidence="1">
    <location>
        <begin position="135"/>
        <end position="154"/>
    </location>
</feature>
<comment type="caution">
    <text evidence="2">The sequence shown here is derived from an EMBL/GenBank/DDBJ whole genome shotgun (WGS) entry which is preliminary data.</text>
</comment>
<keyword evidence="1" id="KW-0472">Membrane</keyword>
<dbReference type="InterPro" id="IPR052712">
    <property type="entry name" value="Acid_resist_chaperone_HdeD"/>
</dbReference>
<accession>A0A364JUG3</accession>
<feature type="transmembrane region" description="Helical" evidence="1">
    <location>
        <begin position="50"/>
        <end position="70"/>
    </location>
</feature>
<evidence type="ECO:0000313" key="2">
    <source>
        <dbReference type="EMBL" id="RAK28116.1"/>
    </source>
</evidence>
<dbReference type="AlphaFoldDB" id="A0A364JUG3"/>
<protein>
    <submittedName>
        <fullName evidence="2">Uncharacterized membrane protein HdeD (DUF308 family)</fullName>
    </submittedName>
</protein>